<accession>A0A0F9Y9U9</accession>
<keyword evidence="1 2" id="KW-0175">Coiled coil</keyword>
<dbReference type="GO" id="GO:0090529">
    <property type="term" value="P:cell septum assembly"/>
    <property type="evidence" value="ECO:0007669"/>
    <property type="project" value="InterPro"/>
</dbReference>
<dbReference type="InterPro" id="IPR012662">
    <property type="entry name" value="CHP02449"/>
</dbReference>
<dbReference type="EMBL" id="LAZR01000008">
    <property type="protein sequence ID" value="KKO08762.1"/>
    <property type="molecule type" value="Genomic_DNA"/>
</dbReference>
<organism evidence="3">
    <name type="scientific">marine sediment metagenome</name>
    <dbReference type="NCBI Taxonomy" id="412755"/>
    <lineage>
        <taxon>unclassified sequences</taxon>
        <taxon>metagenomes</taxon>
        <taxon>ecological metagenomes</taxon>
    </lineage>
</organism>
<gene>
    <name evidence="3" type="ORF">LCGC14_0038810</name>
</gene>
<dbReference type="InterPro" id="IPR009252">
    <property type="entry name" value="Cell_div_ZapB"/>
</dbReference>
<comment type="caution">
    <text evidence="3">The sequence shown here is derived from an EMBL/GenBank/DDBJ whole genome shotgun (WGS) entry which is preliminary data.</text>
</comment>
<proteinExistence type="predicted"/>
<dbReference type="Pfam" id="PF06005">
    <property type="entry name" value="ZapB"/>
    <property type="match status" value="1"/>
</dbReference>
<dbReference type="GO" id="GO:0043093">
    <property type="term" value="P:FtsZ-dependent cytokinesis"/>
    <property type="evidence" value="ECO:0007669"/>
    <property type="project" value="InterPro"/>
</dbReference>
<reference evidence="3" key="1">
    <citation type="journal article" date="2015" name="Nature">
        <title>Complex archaea that bridge the gap between prokaryotes and eukaryotes.</title>
        <authorList>
            <person name="Spang A."/>
            <person name="Saw J.H."/>
            <person name="Jorgensen S.L."/>
            <person name="Zaremba-Niedzwiedzka K."/>
            <person name="Martijn J."/>
            <person name="Lind A.E."/>
            <person name="van Eijk R."/>
            <person name="Schleper C."/>
            <person name="Guy L."/>
            <person name="Ettema T.J."/>
        </authorList>
    </citation>
    <scope>NUCLEOTIDE SEQUENCE</scope>
</reference>
<evidence type="ECO:0000313" key="3">
    <source>
        <dbReference type="EMBL" id="KKO08762.1"/>
    </source>
</evidence>
<sequence>MNDDQFNTLDEKINALIALCAAMKQENQLLRASQHNWQTERQQLLENNRQARSRLESVLSRLRSMEQSQGA</sequence>
<dbReference type="AlphaFoldDB" id="A0A0F9Y9U9"/>
<feature type="coiled-coil region" evidence="2">
    <location>
        <begin position="34"/>
        <end position="68"/>
    </location>
</feature>
<evidence type="ECO:0008006" key="4">
    <source>
        <dbReference type="Google" id="ProtNLM"/>
    </source>
</evidence>
<name>A0A0F9Y9U9_9ZZZZ</name>
<evidence type="ECO:0000256" key="2">
    <source>
        <dbReference type="SAM" id="Coils"/>
    </source>
</evidence>
<dbReference type="GO" id="GO:0005737">
    <property type="term" value="C:cytoplasm"/>
    <property type="evidence" value="ECO:0007669"/>
    <property type="project" value="InterPro"/>
</dbReference>
<protein>
    <recommendedName>
        <fullName evidence="4">TIGR02449 family protein</fullName>
    </recommendedName>
</protein>
<evidence type="ECO:0000256" key="1">
    <source>
        <dbReference type="ARBA" id="ARBA00023054"/>
    </source>
</evidence>
<dbReference type="NCBIfam" id="TIGR02449">
    <property type="entry name" value="TIGR02449 family protein"/>
    <property type="match status" value="1"/>
</dbReference>